<evidence type="ECO:0000256" key="1">
    <source>
        <dbReference type="SAM" id="MobiDB-lite"/>
    </source>
</evidence>
<name>A0A5B7FHL6_PORTR</name>
<evidence type="ECO:0000313" key="2">
    <source>
        <dbReference type="EMBL" id="MPC44699.1"/>
    </source>
</evidence>
<keyword evidence="3" id="KW-1185">Reference proteome</keyword>
<reference evidence="2 3" key="1">
    <citation type="submission" date="2019-05" db="EMBL/GenBank/DDBJ databases">
        <title>Another draft genome of Portunus trituberculatus and its Hox gene families provides insights of decapod evolution.</title>
        <authorList>
            <person name="Jeong J.-H."/>
            <person name="Song I."/>
            <person name="Kim S."/>
            <person name="Choi T."/>
            <person name="Kim D."/>
            <person name="Ryu S."/>
            <person name="Kim W."/>
        </authorList>
    </citation>
    <scope>NUCLEOTIDE SEQUENCE [LARGE SCALE GENOMIC DNA]</scope>
    <source>
        <tissue evidence="2">Muscle</tissue>
    </source>
</reference>
<comment type="caution">
    <text evidence="2">The sequence shown here is derived from an EMBL/GenBank/DDBJ whole genome shotgun (WGS) entry which is preliminary data.</text>
</comment>
<evidence type="ECO:0000313" key="3">
    <source>
        <dbReference type="Proteomes" id="UP000324222"/>
    </source>
</evidence>
<feature type="compositionally biased region" description="Basic and acidic residues" evidence="1">
    <location>
        <begin position="1"/>
        <end position="12"/>
    </location>
</feature>
<feature type="region of interest" description="Disordered" evidence="1">
    <location>
        <begin position="1"/>
        <end position="40"/>
    </location>
</feature>
<accession>A0A5B7FHL6</accession>
<organism evidence="2 3">
    <name type="scientific">Portunus trituberculatus</name>
    <name type="common">Swimming crab</name>
    <name type="synonym">Neptunus trituberculatus</name>
    <dbReference type="NCBI Taxonomy" id="210409"/>
    <lineage>
        <taxon>Eukaryota</taxon>
        <taxon>Metazoa</taxon>
        <taxon>Ecdysozoa</taxon>
        <taxon>Arthropoda</taxon>
        <taxon>Crustacea</taxon>
        <taxon>Multicrustacea</taxon>
        <taxon>Malacostraca</taxon>
        <taxon>Eumalacostraca</taxon>
        <taxon>Eucarida</taxon>
        <taxon>Decapoda</taxon>
        <taxon>Pleocyemata</taxon>
        <taxon>Brachyura</taxon>
        <taxon>Eubrachyura</taxon>
        <taxon>Portunoidea</taxon>
        <taxon>Portunidae</taxon>
        <taxon>Portuninae</taxon>
        <taxon>Portunus</taxon>
    </lineage>
</organism>
<dbReference type="EMBL" id="VSRR010006396">
    <property type="protein sequence ID" value="MPC44699.1"/>
    <property type="molecule type" value="Genomic_DNA"/>
</dbReference>
<protein>
    <submittedName>
        <fullName evidence="2">Uncharacterized protein</fullName>
    </submittedName>
</protein>
<proteinExistence type="predicted"/>
<dbReference type="AlphaFoldDB" id="A0A5B7FHL6"/>
<dbReference type="Proteomes" id="UP000324222">
    <property type="component" value="Unassembled WGS sequence"/>
</dbReference>
<gene>
    <name evidence="2" type="ORF">E2C01_038378</name>
</gene>
<sequence>MIRGRREQDRSRTTNLWEKKHRRTRLSAGELGRSQERAGKQTASRAKVYKVYLLGDCRRRVEVGGRVEWFIGPPFVTGLPHHTGKTLQLCASEAQPHCREFCKLPGGPVPLAET</sequence>